<evidence type="ECO:0000313" key="2">
    <source>
        <dbReference type="EMBL" id="EME39900.1"/>
    </source>
</evidence>
<accession>N1PE89</accession>
<dbReference type="HOGENOM" id="CLU_1510566_0_0_1"/>
<protein>
    <submittedName>
        <fullName evidence="2">Uncharacterized protein</fullName>
    </submittedName>
</protein>
<gene>
    <name evidence="2" type="ORF">DOTSEDRAFT_37942</name>
</gene>
<dbReference type="OrthoDB" id="10644157at2759"/>
<dbReference type="EMBL" id="KB446544">
    <property type="protein sequence ID" value="EME39900.1"/>
    <property type="molecule type" value="Genomic_DNA"/>
</dbReference>
<evidence type="ECO:0000256" key="1">
    <source>
        <dbReference type="SAM" id="MobiDB-lite"/>
    </source>
</evidence>
<feature type="region of interest" description="Disordered" evidence="1">
    <location>
        <begin position="41"/>
        <end position="65"/>
    </location>
</feature>
<name>N1PE89_DOTSN</name>
<keyword evidence="3" id="KW-1185">Reference proteome</keyword>
<reference evidence="3" key="1">
    <citation type="journal article" date="2012" name="PLoS Genet.">
        <title>The genomes of the fungal plant pathogens Cladosporium fulvum and Dothistroma septosporum reveal adaptation to different hosts and lifestyles but also signatures of common ancestry.</title>
        <authorList>
            <person name="de Wit P.J.G.M."/>
            <person name="van der Burgt A."/>
            <person name="Oekmen B."/>
            <person name="Stergiopoulos I."/>
            <person name="Abd-Elsalam K.A."/>
            <person name="Aerts A.L."/>
            <person name="Bahkali A.H."/>
            <person name="Beenen H.G."/>
            <person name="Chettri P."/>
            <person name="Cox M.P."/>
            <person name="Datema E."/>
            <person name="de Vries R.P."/>
            <person name="Dhillon B."/>
            <person name="Ganley A.R."/>
            <person name="Griffiths S.A."/>
            <person name="Guo Y."/>
            <person name="Hamelin R.C."/>
            <person name="Henrissat B."/>
            <person name="Kabir M.S."/>
            <person name="Jashni M.K."/>
            <person name="Kema G."/>
            <person name="Klaubauf S."/>
            <person name="Lapidus A."/>
            <person name="Levasseur A."/>
            <person name="Lindquist E."/>
            <person name="Mehrabi R."/>
            <person name="Ohm R.A."/>
            <person name="Owen T.J."/>
            <person name="Salamov A."/>
            <person name="Schwelm A."/>
            <person name="Schijlen E."/>
            <person name="Sun H."/>
            <person name="van den Burg H.A."/>
            <person name="van Ham R.C.H.J."/>
            <person name="Zhang S."/>
            <person name="Goodwin S.B."/>
            <person name="Grigoriev I.V."/>
            <person name="Collemare J."/>
            <person name="Bradshaw R.E."/>
        </authorList>
    </citation>
    <scope>NUCLEOTIDE SEQUENCE [LARGE SCALE GENOMIC DNA]</scope>
    <source>
        <strain evidence="3">NZE10 / CBS 128990</strain>
    </source>
</reference>
<dbReference type="Proteomes" id="UP000016933">
    <property type="component" value="Unassembled WGS sequence"/>
</dbReference>
<organism evidence="2 3">
    <name type="scientific">Dothistroma septosporum (strain NZE10 / CBS 128990)</name>
    <name type="common">Red band needle blight fungus</name>
    <name type="synonym">Mycosphaerella pini</name>
    <dbReference type="NCBI Taxonomy" id="675120"/>
    <lineage>
        <taxon>Eukaryota</taxon>
        <taxon>Fungi</taxon>
        <taxon>Dikarya</taxon>
        <taxon>Ascomycota</taxon>
        <taxon>Pezizomycotina</taxon>
        <taxon>Dothideomycetes</taxon>
        <taxon>Dothideomycetidae</taxon>
        <taxon>Mycosphaerellales</taxon>
        <taxon>Mycosphaerellaceae</taxon>
        <taxon>Dothistroma</taxon>
    </lineage>
</organism>
<evidence type="ECO:0000313" key="3">
    <source>
        <dbReference type="Proteomes" id="UP000016933"/>
    </source>
</evidence>
<sequence length="178" mass="19326">MSFSAAARSAPIPCNHTEAVPISITYTFVGALQANPGLQADDHRREATTADEEASATAAMPPRASFMGIPPELRLNIYHHLFSKPTCEKADHAHYCTKATEPHETDLCRYLSDLARCPCAASLYGATTPDSAGQQARLCRGHCSRPWQQLAVRRGGTELCNGPDTQLTSTPYDRPLLT</sequence>
<proteinExistence type="predicted"/>
<reference evidence="2 3" key="2">
    <citation type="journal article" date="2012" name="PLoS Pathog.">
        <title>Diverse lifestyles and strategies of plant pathogenesis encoded in the genomes of eighteen Dothideomycetes fungi.</title>
        <authorList>
            <person name="Ohm R.A."/>
            <person name="Feau N."/>
            <person name="Henrissat B."/>
            <person name="Schoch C.L."/>
            <person name="Horwitz B.A."/>
            <person name="Barry K.W."/>
            <person name="Condon B.J."/>
            <person name="Copeland A.C."/>
            <person name="Dhillon B."/>
            <person name="Glaser F."/>
            <person name="Hesse C.N."/>
            <person name="Kosti I."/>
            <person name="LaButti K."/>
            <person name="Lindquist E.A."/>
            <person name="Lucas S."/>
            <person name="Salamov A.A."/>
            <person name="Bradshaw R.E."/>
            <person name="Ciuffetti L."/>
            <person name="Hamelin R.C."/>
            <person name="Kema G.H.J."/>
            <person name="Lawrence C."/>
            <person name="Scott J.A."/>
            <person name="Spatafora J.W."/>
            <person name="Turgeon B.G."/>
            <person name="de Wit P.J.G.M."/>
            <person name="Zhong S."/>
            <person name="Goodwin S.B."/>
            <person name="Grigoriev I.V."/>
        </authorList>
    </citation>
    <scope>NUCLEOTIDE SEQUENCE [LARGE SCALE GENOMIC DNA]</scope>
    <source>
        <strain evidence="3">NZE10 / CBS 128990</strain>
    </source>
</reference>
<dbReference type="AlphaFoldDB" id="N1PE89"/>